<evidence type="ECO:0008006" key="3">
    <source>
        <dbReference type="Google" id="ProtNLM"/>
    </source>
</evidence>
<dbReference type="Proteomes" id="UP001454036">
    <property type="component" value="Unassembled WGS sequence"/>
</dbReference>
<dbReference type="AlphaFoldDB" id="A0AAV3S221"/>
<name>A0AAV3S221_LITER</name>
<dbReference type="InterPro" id="IPR043502">
    <property type="entry name" value="DNA/RNA_pol_sf"/>
</dbReference>
<sequence length="101" mass="11792">MSQRLLPVTLPCERGIEPNLDKIKAILDMQSSPEYKDIQNLTACLAALSRFIFRSGERILPFFKNLRRASSNKFYWDEECDKAFEEFKEYLSSPKLLSQPK</sequence>
<evidence type="ECO:0000313" key="2">
    <source>
        <dbReference type="Proteomes" id="UP001454036"/>
    </source>
</evidence>
<evidence type="ECO:0000313" key="1">
    <source>
        <dbReference type="EMBL" id="GAA0186071.1"/>
    </source>
</evidence>
<comment type="caution">
    <text evidence="1">The sequence shown here is derived from an EMBL/GenBank/DDBJ whole genome shotgun (WGS) entry which is preliminary data.</text>
</comment>
<dbReference type="InterPro" id="IPR043128">
    <property type="entry name" value="Rev_trsase/Diguanyl_cyclase"/>
</dbReference>
<proteinExistence type="predicted"/>
<gene>
    <name evidence="1" type="ORF">LIER_33359</name>
</gene>
<organism evidence="1 2">
    <name type="scientific">Lithospermum erythrorhizon</name>
    <name type="common">Purple gromwell</name>
    <name type="synonym">Lithospermum officinale var. erythrorhizon</name>
    <dbReference type="NCBI Taxonomy" id="34254"/>
    <lineage>
        <taxon>Eukaryota</taxon>
        <taxon>Viridiplantae</taxon>
        <taxon>Streptophyta</taxon>
        <taxon>Embryophyta</taxon>
        <taxon>Tracheophyta</taxon>
        <taxon>Spermatophyta</taxon>
        <taxon>Magnoliopsida</taxon>
        <taxon>eudicotyledons</taxon>
        <taxon>Gunneridae</taxon>
        <taxon>Pentapetalae</taxon>
        <taxon>asterids</taxon>
        <taxon>lamiids</taxon>
        <taxon>Boraginales</taxon>
        <taxon>Boraginaceae</taxon>
        <taxon>Boraginoideae</taxon>
        <taxon>Lithospermeae</taxon>
        <taxon>Lithospermum</taxon>
    </lineage>
</organism>
<dbReference type="EMBL" id="BAABME010013345">
    <property type="protein sequence ID" value="GAA0186071.1"/>
    <property type="molecule type" value="Genomic_DNA"/>
</dbReference>
<dbReference type="Gene3D" id="3.30.70.270">
    <property type="match status" value="1"/>
</dbReference>
<dbReference type="SUPFAM" id="SSF56672">
    <property type="entry name" value="DNA/RNA polymerases"/>
    <property type="match status" value="1"/>
</dbReference>
<accession>A0AAV3S221</accession>
<reference evidence="1 2" key="1">
    <citation type="submission" date="2024-01" db="EMBL/GenBank/DDBJ databases">
        <title>The complete chloroplast genome sequence of Lithospermum erythrorhizon: insights into the phylogenetic relationship among Boraginaceae species and the maternal lineages of purple gromwells.</title>
        <authorList>
            <person name="Okada T."/>
            <person name="Watanabe K."/>
        </authorList>
    </citation>
    <scope>NUCLEOTIDE SEQUENCE [LARGE SCALE GENOMIC DNA]</scope>
</reference>
<keyword evidence="2" id="KW-1185">Reference proteome</keyword>
<protein>
    <recommendedName>
        <fullName evidence="3">Reverse transcriptase/retrotransposon-derived protein RNase H-like domain-containing protein</fullName>
    </recommendedName>
</protein>